<keyword evidence="4" id="KW-1003">Cell membrane</keyword>
<dbReference type="GO" id="GO:0006865">
    <property type="term" value="P:amino acid transport"/>
    <property type="evidence" value="ECO:0007669"/>
    <property type="project" value="UniProtKB-KW"/>
</dbReference>
<keyword evidence="5 9" id="KW-0812">Transmembrane</keyword>
<evidence type="ECO:0000256" key="6">
    <source>
        <dbReference type="ARBA" id="ARBA00022970"/>
    </source>
</evidence>
<keyword evidence="8 9" id="KW-0472">Membrane</keyword>
<dbReference type="GO" id="GO:0043190">
    <property type="term" value="C:ATP-binding cassette (ABC) transporter complex"/>
    <property type="evidence" value="ECO:0007669"/>
    <property type="project" value="InterPro"/>
</dbReference>
<comment type="subcellular location">
    <subcellularLocation>
        <location evidence="1 9">Cell membrane</location>
        <topology evidence="1 9">Multi-pass membrane protein</topology>
    </subcellularLocation>
</comment>
<feature type="transmembrane region" description="Helical" evidence="9">
    <location>
        <begin position="51"/>
        <end position="71"/>
    </location>
</feature>
<dbReference type="PROSITE" id="PS50928">
    <property type="entry name" value="ABC_TM1"/>
    <property type="match status" value="1"/>
</dbReference>
<dbReference type="SUPFAM" id="SSF161098">
    <property type="entry name" value="MetI-like"/>
    <property type="match status" value="1"/>
</dbReference>
<evidence type="ECO:0000313" key="12">
    <source>
        <dbReference type="Proteomes" id="UP000664545"/>
    </source>
</evidence>
<reference evidence="11" key="1">
    <citation type="submission" date="2021-02" db="EMBL/GenBank/DDBJ databases">
        <title>Abyssanaerobacter marinus gen.nov., sp., nov, anaerobic bacterium isolated from the Onnuri vent field of Indian Ocean and suggestion of Mogibacteriaceae fam. nov., and proposal of reclassification of ambiguous this family's genus member.</title>
        <authorList>
            <person name="Kim Y.J."/>
            <person name="Yang J.-A."/>
        </authorList>
    </citation>
    <scope>NUCLEOTIDE SEQUENCE</scope>
    <source>
        <strain evidence="11">DSM 2634</strain>
    </source>
</reference>
<dbReference type="PANTHER" id="PTHR30614">
    <property type="entry name" value="MEMBRANE COMPONENT OF AMINO ACID ABC TRANSPORTER"/>
    <property type="match status" value="1"/>
</dbReference>
<dbReference type="CDD" id="cd06261">
    <property type="entry name" value="TM_PBP2"/>
    <property type="match status" value="1"/>
</dbReference>
<dbReference type="InterPro" id="IPR035906">
    <property type="entry name" value="MetI-like_sf"/>
</dbReference>
<dbReference type="InterPro" id="IPR010065">
    <property type="entry name" value="AA_ABC_transptr_permease_3TM"/>
</dbReference>
<keyword evidence="3 9" id="KW-0813">Transport</keyword>
<accession>A0A939D714</accession>
<dbReference type="FunFam" id="1.10.3720.10:FF:000033">
    <property type="entry name" value="Polar amino acid ABC transporter permease"/>
    <property type="match status" value="1"/>
</dbReference>
<name>A0A939D714_CLOAM</name>
<evidence type="ECO:0000256" key="4">
    <source>
        <dbReference type="ARBA" id="ARBA00022475"/>
    </source>
</evidence>
<dbReference type="InterPro" id="IPR000515">
    <property type="entry name" value="MetI-like"/>
</dbReference>
<protein>
    <submittedName>
        <fullName evidence="11">Amino acid ABC transporter permease</fullName>
    </submittedName>
</protein>
<dbReference type="InterPro" id="IPR043429">
    <property type="entry name" value="ArtM/GltK/GlnP/TcyL/YhdX-like"/>
</dbReference>
<dbReference type="Pfam" id="PF00528">
    <property type="entry name" value="BPD_transp_1"/>
    <property type="match status" value="1"/>
</dbReference>
<dbReference type="Gene3D" id="1.10.3720.10">
    <property type="entry name" value="MetI-like"/>
    <property type="match status" value="1"/>
</dbReference>
<dbReference type="RefSeq" id="WP_206580701.1">
    <property type="nucleotide sequence ID" value="NZ_JAFJZZ010000001.1"/>
</dbReference>
<feature type="transmembrane region" description="Helical" evidence="9">
    <location>
        <begin position="186"/>
        <end position="207"/>
    </location>
</feature>
<evidence type="ECO:0000256" key="9">
    <source>
        <dbReference type="RuleBase" id="RU363032"/>
    </source>
</evidence>
<evidence type="ECO:0000256" key="3">
    <source>
        <dbReference type="ARBA" id="ARBA00022448"/>
    </source>
</evidence>
<dbReference type="NCBIfam" id="TIGR01726">
    <property type="entry name" value="HEQRo_perm_3TM"/>
    <property type="match status" value="1"/>
</dbReference>
<evidence type="ECO:0000256" key="7">
    <source>
        <dbReference type="ARBA" id="ARBA00022989"/>
    </source>
</evidence>
<evidence type="ECO:0000256" key="8">
    <source>
        <dbReference type="ARBA" id="ARBA00023136"/>
    </source>
</evidence>
<evidence type="ECO:0000256" key="5">
    <source>
        <dbReference type="ARBA" id="ARBA00022692"/>
    </source>
</evidence>
<evidence type="ECO:0000313" key="11">
    <source>
        <dbReference type="EMBL" id="MBN7771918.1"/>
    </source>
</evidence>
<evidence type="ECO:0000256" key="1">
    <source>
        <dbReference type="ARBA" id="ARBA00004651"/>
    </source>
</evidence>
<evidence type="ECO:0000259" key="10">
    <source>
        <dbReference type="PROSITE" id="PS50928"/>
    </source>
</evidence>
<comment type="caution">
    <text evidence="11">The sequence shown here is derived from an EMBL/GenBank/DDBJ whole genome shotgun (WGS) entry which is preliminary data.</text>
</comment>
<dbReference type="GO" id="GO:0022857">
    <property type="term" value="F:transmembrane transporter activity"/>
    <property type="evidence" value="ECO:0007669"/>
    <property type="project" value="InterPro"/>
</dbReference>
<dbReference type="PANTHER" id="PTHR30614:SF20">
    <property type="entry name" value="GLUTAMINE TRANSPORT SYSTEM PERMEASE PROTEIN GLNP"/>
    <property type="match status" value="1"/>
</dbReference>
<feature type="transmembrane region" description="Helical" evidence="9">
    <location>
        <begin position="12"/>
        <end position="39"/>
    </location>
</feature>
<dbReference type="AlphaFoldDB" id="A0A939D714"/>
<sequence>MSNYIDGIKIAYSGLGVTLQITLVAVLLGVSIGLIVAICKMSKNLVLRAIANVYIEILRGTPLLVQALIIYNGVPMILQSNGIMFKWEYPVVAGMIACGINSSAYVAEIIRSGLQAIDKGQMEAARSLGMGHFQSMRFIIIPQAFRIILPALGNEFITLIKESAVLSVISIVEITRKSMLWSSATFLAWPAYLGTAFVYLTLTIPLSRGVSFLERRMAQSDRSK</sequence>
<feature type="domain" description="ABC transmembrane type-1" evidence="10">
    <location>
        <begin position="15"/>
        <end position="210"/>
    </location>
</feature>
<organism evidence="11 12">
    <name type="scientific">Clostridium aminobutyricum</name>
    <dbReference type="NCBI Taxonomy" id="33953"/>
    <lineage>
        <taxon>Bacteria</taxon>
        <taxon>Bacillati</taxon>
        <taxon>Bacillota</taxon>
        <taxon>Clostridia</taxon>
        <taxon>Eubacteriales</taxon>
        <taxon>Clostridiaceae</taxon>
        <taxon>Clostridium</taxon>
    </lineage>
</organism>
<proteinExistence type="inferred from homology"/>
<keyword evidence="12" id="KW-1185">Reference proteome</keyword>
<evidence type="ECO:0000256" key="2">
    <source>
        <dbReference type="ARBA" id="ARBA00010072"/>
    </source>
</evidence>
<comment type="similarity">
    <text evidence="2">Belongs to the binding-protein-dependent transport system permease family. HisMQ subfamily.</text>
</comment>
<keyword evidence="6" id="KW-0029">Amino-acid transport</keyword>
<dbReference type="Proteomes" id="UP000664545">
    <property type="component" value="Unassembled WGS sequence"/>
</dbReference>
<keyword evidence="7 9" id="KW-1133">Transmembrane helix</keyword>
<dbReference type="EMBL" id="JAFJZZ010000001">
    <property type="protein sequence ID" value="MBN7771918.1"/>
    <property type="molecule type" value="Genomic_DNA"/>
</dbReference>
<gene>
    <name evidence="11" type="ORF">JYB65_00895</name>
</gene>